<dbReference type="Gene3D" id="3.40.50.10860">
    <property type="entry name" value="Leucine Dehydrogenase, chain A, domain 1"/>
    <property type="match status" value="1"/>
</dbReference>
<evidence type="ECO:0000313" key="9">
    <source>
        <dbReference type="EMBL" id="NYD25437.1"/>
    </source>
</evidence>
<dbReference type="InterPro" id="IPR006097">
    <property type="entry name" value="Glu/Leu/Phe/Val/Trp_DH_dimer"/>
</dbReference>
<dbReference type="PROSITE" id="PS00074">
    <property type="entry name" value="GLFV_DEHYDROGENASE"/>
    <property type="match status" value="1"/>
</dbReference>
<accession>A0A852QZ12</accession>
<evidence type="ECO:0000259" key="8">
    <source>
        <dbReference type="SMART" id="SM00839"/>
    </source>
</evidence>
<dbReference type="InterPro" id="IPR014362">
    <property type="entry name" value="Glu_DH"/>
</dbReference>
<dbReference type="PIRSF" id="PIRSF000185">
    <property type="entry name" value="Glu_DH"/>
    <property type="match status" value="1"/>
</dbReference>
<reference evidence="9 10" key="1">
    <citation type="submission" date="2020-07" db="EMBL/GenBank/DDBJ databases">
        <title>Sequencing the genomes of 1000 actinobacteria strains.</title>
        <authorList>
            <person name="Klenk H.-P."/>
        </authorList>
    </citation>
    <scope>NUCLEOTIDE SEQUENCE [LARGE SCALE GENOMIC DNA]</scope>
    <source>
        <strain evidence="9 10">DSM 17380</strain>
    </source>
</reference>
<dbReference type="GO" id="GO:0006538">
    <property type="term" value="P:L-glutamate catabolic process"/>
    <property type="evidence" value="ECO:0007669"/>
    <property type="project" value="TreeGrafter"/>
</dbReference>
<dbReference type="SUPFAM" id="SSF53223">
    <property type="entry name" value="Aminoacid dehydrogenase-like, N-terminal domain"/>
    <property type="match status" value="1"/>
</dbReference>
<feature type="binding site" evidence="5">
    <location>
        <position position="360"/>
    </location>
    <ligand>
        <name>substrate</name>
    </ligand>
</feature>
<evidence type="ECO:0000256" key="3">
    <source>
        <dbReference type="PIRNR" id="PIRNR000185"/>
    </source>
</evidence>
<dbReference type="InterPro" id="IPR033524">
    <property type="entry name" value="Glu/Leu/Phe/Val_DH_AS"/>
</dbReference>
<proteinExistence type="inferred from homology"/>
<dbReference type="Pfam" id="PF02812">
    <property type="entry name" value="ELFV_dehydrog_N"/>
    <property type="match status" value="1"/>
</dbReference>
<evidence type="ECO:0000256" key="6">
    <source>
        <dbReference type="PIRSR" id="PIRSR000185-3"/>
    </source>
</evidence>
<feature type="site" description="Important for catalysis" evidence="6">
    <location>
        <position position="157"/>
    </location>
</feature>
<dbReference type="InterPro" id="IPR046346">
    <property type="entry name" value="Aminoacid_DH-like_N_sf"/>
</dbReference>
<dbReference type="InterPro" id="IPR006096">
    <property type="entry name" value="Glu/Leu/Phe/Val/Trp_DH_C"/>
</dbReference>
<feature type="active site" description="Proton donor" evidence="4">
    <location>
        <position position="117"/>
    </location>
</feature>
<evidence type="ECO:0000256" key="4">
    <source>
        <dbReference type="PIRSR" id="PIRSR000185-1"/>
    </source>
</evidence>
<dbReference type="EMBL" id="JACCBD010000001">
    <property type="protein sequence ID" value="NYD25437.1"/>
    <property type="molecule type" value="Genomic_DNA"/>
</dbReference>
<keyword evidence="2 3" id="KW-0560">Oxidoreductase</keyword>
<dbReference type="RefSeq" id="WP_185985923.1">
    <property type="nucleotide sequence ID" value="NZ_BAAALZ010000003.1"/>
</dbReference>
<feature type="binding site" evidence="5">
    <location>
        <position position="201"/>
    </location>
    <ligand>
        <name>NAD(+)</name>
        <dbReference type="ChEBI" id="CHEBI:57540"/>
    </ligand>
</feature>
<dbReference type="FunFam" id="3.40.50.10860:FF:000003">
    <property type="entry name" value="Glutamate dehydrogenase"/>
    <property type="match status" value="1"/>
</dbReference>
<organism evidence="9 10">
    <name type="scientific">Leucobacter aridicollis</name>
    <dbReference type="NCBI Taxonomy" id="283878"/>
    <lineage>
        <taxon>Bacteria</taxon>
        <taxon>Bacillati</taxon>
        <taxon>Actinomycetota</taxon>
        <taxon>Actinomycetes</taxon>
        <taxon>Micrococcales</taxon>
        <taxon>Microbacteriaceae</taxon>
        <taxon>Leucobacter</taxon>
    </lineage>
</organism>
<dbReference type="GO" id="GO:0000166">
    <property type="term" value="F:nucleotide binding"/>
    <property type="evidence" value="ECO:0007669"/>
    <property type="project" value="UniProtKB-KW"/>
</dbReference>
<evidence type="ECO:0000256" key="1">
    <source>
        <dbReference type="ARBA" id="ARBA00006382"/>
    </source>
</evidence>
<dbReference type="SMART" id="SM00839">
    <property type="entry name" value="ELFV_dehydrog"/>
    <property type="match status" value="1"/>
</dbReference>
<feature type="binding site" evidence="5">
    <location>
        <position position="81"/>
    </location>
    <ligand>
        <name>substrate</name>
    </ligand>
</feature>
<keyword evidence="5" id="KW-0547">Nucleotide-binding</keyword>
<dbReference type="Pfam" id="PF00208">
    <property type="entry name" value="ELFV_dehydrog"/>
    <property type="match status" value="1"/>
</dbReference>
<comment type="caution">
    <text evidence="9">The sequence shown here is derived from an EMBL/GenBank/DDBJ whole genome shotgun (WGS) entry which is preliminary data.</text>
</comment>
<dbReference type="InterPro" id="IPR033922">
    <property type="entry name" value="NAD_bind_Glu_DH"/>
</dbReference>
<dbReference type="CDD" id="cd01076">
    <property type="entry name" value="NAD_bind_1_Glu_DH"/>
    <property type="match status" value="1"/>
</dbReference>
<dbReference type="PANTHER" id="PTHR11606">
    <property type="entry name" value="GLUTAMATE DEHYDROGENASE"/>
    <property type="match status" value="1"/>
</dbReference>
<dbReference type="Gene3D" id="3.40.50.720">
    <property type="entry name" value="NAD(P)-binding Rossmann-like Domain"/>
    <property type="match status" value="1"/>
</dbReference>
<evidence type="ECO:0000313" key="10">
    <source>
        <dbReference type="Proteomes" id="UP000586095"/>
    </source>
</evidence>
<dbReference type="GO" id="GO:0004352">
    <property type="term" value="F:glutamate dehydrogenase (NAD+) activity"/>
    <property type="evidence" value="ECO:0007669"/>
    <property type="project" value="TreeGrafter"/>
</dbReference>
<gene>
    <name evidence="9" type="ORF">BJ960_000240</name>
</gene>
<dbReference type="PRINTS" id="PR00082">
    <property type="entry name" value="GLFDHDRGNASE"/>
</dbReference>
<evidence type="ECO:0000256" key="2">
    <source>
        <dbReference type="ARBA" id="ARBA00023002"/>
    </source>
</evidence>
<dbReference type="InterPro" id="IPR006095">
    <property type="entry name" value="Glu/Leu/Phe/Val/Trp_DH"/>
</dbReference>
<dbReference type="SUPFAM" id="SSF51735">
    <property type="entry name" value="NAD(P)-binding Rossmann-fold domains"/>
    <property type="match status" value="1"/>
</dbReference>
<dbReference type="InterPro" id="IPR036291">
    <property type="entry name" value="NAD(P)-bd_dom_sf"/>
</dbReference>
<dbReference type="Proteomes" id="UP000586095">
    <property type="component" value="Unassembled WGS sequence"/>
</dbReference>
<name>A0A852QZ12_9MICO</name>
<keyword evidence="10" id="KW-1185">Reference proteome</keyword>
<sequence>MASATLSAAAVDEARTGPHEAALRTLRQATEHLGLSDVVRQAYAHCKREVAVSFPVRMDDGSSRIVTGYRVHHNTALGPAKGGIRFSQNVDIDEVRALSMWMTWKCALLGIPYGGAKGGLAINPRDFSKAELERVTRRYTRELADVFGPDKDIPAPDIGTDQQVMAWILDEYSVVAGHLAHGVVTGKPLELGGSLGRALATSRGVTEIALAAVREELGEPVGATAIVQGFGKVGEGVAQLLHEAGVRVVAVSDEFAALSNVDGLDIPALQLHVGEHGRLEGFAGATARERDSVLFDEADLLVPAAVEGVLHEGNAHLVRARIVVEGANGPTTPEGDRVLGERGIIVVPDILANAGGVVVSYFEWAQANQGYRWSEQVVEERLQQRMLSAWNRVKAFADNEDLDLRAAATVLAVSEVHRAQQLREELVAG</sequence>
<comment type="similarity">
    <text evidence="1 3 7">Belongs to the Glu/Leu/Phe/Val dehydrogenases family.</text>
</comment>
<keyword evidence="5" id="KW-0520">NAD</keyword>
<dbReference type="AlphaFoldDB" id="A0A852QZ12"/>
<feature type="domain" description="Glutamate/phenylalanine/leucine/valine/L-tryptophan dehydrogenase C-terminal" evidence="8">
    <location>
        <begin position="194"/>
        <end position="424"/>
    </location>
</feature>
<feature type="binding site" evidence="5">
    <location>
        <position position="105"/>
    </location>
    <ligand>
        <name>substrate</name>
    </ligand>
</feature>
<dbReference type="PANTHER" id="PTHR11606:SF13">
    <property type="entry name" value="GLUTAMATE DEHYDROGENASE 1, MITOCHONDRIAL"/>
    <property type="match status" value="1"/>
</dbReference>
<evidence type="ECO:0000256" key="7">
    <source>
        <dbReference type="RuleBase" id="RU004417"/>
    </source>
</evidence>
<protein>
    <recommendedName>
        <fullName evidence="3">Glutamate dehydrogenase</fullName>
    </recommendedName>
</protein>
<evidence type="ECO:0000256" key="5">
    <source>
        <dbReference type="PIRSR" id="PIRSR000185-2"/>
    </source>
</evidence>